<dbReference type="Pfam" id="PF00589">
    <property type="entry name" value="Phage_integrase"/>
    <property type="match status" value="1"/>
</dbReference>
<evidence type="ECO:0000256" key="5">
    <source>
        <dbReference type="PROSITE-ProRule" id="PRU01248"/>
    </source>
</evidence>
<proteinExistence type="inferred from homology"/>
<comment type="caution">
    <text evidence="8">The sequence shown here is derived from an EMBL/GenBank/DDBJ whole genome shotgun (WGS) entry which is preliminary data.</text>
</comment>
<evidence type="ECO:0000259" key="7">
    <source>
        <dbReference type="PROSITE" id="PS51900"/>
    </source>
</evidence>
<gene>
    <name evidence="8" type="ORF">LOC68_01785</name>
</gene>
<keyword evidence="2" id="KW-0229">DNA integration</keyword>
<evidence type="ECO:0000313" key="9">
    <source>
        <dbReference type="Proteomes" id="UP001139103"/>
    </source>
</evidence>
<dbReference type="PANTHER" id="PTHR30349">
    <property type="entry name" value="PHAGE INTEGRASE-RELATED"/>
    <property type="match status" value="1"/>
</dbReference>
<evidence type="ECO:0000259" key="6">
    <source>
        <dbReference type="PROSITE" id="PS51898"/>
    </source>
</evidence>
<dbReference type="PROSITE" id="PS51900">
    <property type="entry name" value="CB"/>
    <property type="match status" value="1"/>
</dbReference>
<dbReference type="InterPro" id="IPR044068">
    <property type="entry name" value="CB"/>
</dbReference>
<sequence length="387" mass="44152">MPRAKKLPNGLWKRGDVYYARFSSNGRPIRKRLSSDYRAACELLNELKARADRADFGILDNDYSWADLKTEFLRWAKQQTRIAGEYESTLKKFEEYLKPQSIRHISQNYVMGFRQWRLGQKVTPRTVNKQVLVLNGMLNKAVEWGYIASNPIRGLKPLRHDRKKKERRSLTADEVATILQESPGFLRPVWLTFMTTGLRLKELVELRFRDVDLERRVAIVRPEISKNHQQREVPLCDEAVAIIRDLAAKALQRRPVEGITPDVTAKQTANFSQDHVFVSGANTPLRNNLLRHFYAICKKAGIRDAKRGGAVDIHALRVSFTTLAIENGADPKSVQEIIGHSSLHLTMNVYTRARSQAKRDVVNALPFAKATAPRDIISIEEAREGTA</sequence>
<comment type="similarity">
    <text evidence="1">Belongs to the 'phage' integrase family.</text>
</comment>
<dbReference type="SUPFAM" id="SSF56349">
    <property type="entry name" value="DNA breaking-rejoining enzymes"/>
    <property type="match status" value="1"/>
</dbReference>
<dbReference type="PROSITE" id="PS51898">
    <property type="entry name" value="TYR_RECOMBINASE"/>
    <property type="match status" value="1"/>
</dbReference>
<evidence type="ECO:0000256" key="2">
    <source>
        <dbReference type="ARBA" id="ARBA00022908"/>
    </source>
</evidence>
<dbReference type="InterPro" id="IPR050090">
    <property type="entry name" value="Tyrosine_recombinase_XerCD"/>
</dbReference>
<dbReference type="PANTHER" id="PTHR30349:SF64">
    <property type="entry name" value="PROPHAGE INTEGRASE INTD-RELATED"/>
    <property type="match status" value="1"/>
</dbReference>
<dbReference type="Gene3D" id="1.10.443.10">
    <property type="entry name" value="Intergrase catalytic core"/>
    <property type="match status" value="1"/>
</dbReference>
<feature type="domain" description="Core-binding (CB)" evidence="7">
    <location>
        <begin position="63"/>
        <end position="142"/>
    </location>
</feature>
<accession>A0A9X1MHZ3</accession>
<evidence type="ECO:0000256" key="4">
    <source>
        <dbReference type="ARBA" id="ARBA00023172"/>
    </source>
</evidence>
<evidence type="ECO:0000313" key="8">
    <source>
        <dbReference type="EMBL" id="MCC9627126.1"/>
    </source>
</evidence>
<evidence type="ECO:0000256" key="1">
    <source>
        <dbReference type="ARBA" id="ARBA00008857"/>
    </source>
</evidence>
<dbReference type="InterPro" id="IPR025269">
    <property type="entry name" value="SAM-like_dom"/>
</dbReference>
<dbReference type="Pfam" id="PF13102">
    <property type="entry name" value="Phage_int_SAM_5"/>
    <property type="match status" value="1"/>
</dbReference>
<name>A0A9X1MHZ3_9BACT</name>
<evidence type="ECO:0000256" key="3">
    <source>
        <dbReference type="ARBA" id="ARBA00023125"/>
    </source>
</evidence>
<organism evidence="8 9">
    <name type="scientific">Blastopirellula sediminis</name>
    <dbReference type="NCBI Taxonomy" id="2894196"/>
    <lineage>
        <taxon>Bacteria</taxon>
        <taxon>Pseudomonadati</taxon>
        <taxon>Planctomycetota</taxon>
        <taxon>Planctomycetia</taxon>
        <taxon>Pirellulales</taxon>
        <taxon>Pirellulaceae</taxon>
        <taxon>Blastopirellula</taxon>
    </lineage>
</organism>
<reference evidence="8" key="1">
    <citation type="submission" date="2021-11" db="EMBL/GenBank/DDBJ databases">
        <title>Genome sequence.</title>
        <authorList>
            <person name="Sun Q."/>
        </authorList>
    </citation>
    <scope>NUCLEOTIDE SEQUENCE</scope>
    <source>
        <strain evidence="8">JC732</strain>
    </source>
</reference>
<dbReference type="Gene3D" id="1.10.150.130">
    <property type="match status" value="1"/>
</dbReference>
<keyword evidence="4" id="KW-0233">DNA recombination</keyword>
<dbReference type="RefSeq" id="WP_230214954.1">
    <property type="nucleotide sequence ID" value="NZ_JAJKFT010000002.1"/>
</dbReference>
<feature type="domain" description="Tyr recombinase" evidence="6">
    <location>
        <begin position="165"/>
        <end position="363"/>
    </location>
</feature>
<dbReference type="GO" id="GO:0003677">
    <property type="term" value="F:DNA binding"/>
    <property type="evidence" value="ECO:0007669"/>
    <property type="project" value="UniProtKB-UniRule"/>
</dbReference>
<keyword evidence="9" id="KW-1185">Reference proteome</keyword>
<protein>
    <submittedName>
        <fullName evidence="8">Tyrosine-type recombinase/integrase</fullName>
    </submittedName>
</protein>
<dbReference type="GO" id="GO:0015074">
    <property type="term" value="P:DNA integration"/>
    <property type="evidence" value="ECO:0007669"/>
    <property type="project" value="UniProtKB-KW"/>
</dbReference>
<dbReference type="AlphaFoldDB" id="A0A9X1MHZ3"/>
<keyword evidence="3 5" id="KW-0238">DNA-binding</keyword>
<dbReference type="EMBL" id="JAJKFT010000002">
    <property type="protein sequence ID" value="MCC9627126.1"/>
    <property type="molecule type" value="Genomic_DNA"/>
</dbReference>
<dbReference type="InterPro" id="IPR002104">
    <property type="entry name" value="Integrase_catalytic"/>
</dbReference>
<dbReference type="GO" id="GO:0006310">
    <property type="term" value="P:DNA recombination"/>
    <property type="evidence" value="ECO:0007669"/>
    <property type="project" value="UniProtKB-KW"/>
</dbReference>
<dbReference type="Proteomes" id="UP001139103">
    <property type="component" value="Unassembled WGS sequence"/>
</dbReference>
<dbReference type="InterPro" id="IPR010998">
    <property type="entry name" value="Integrase_recombinase_N"/>
</dbReference>
<dbReference type="InterPro" id="IPR011010">
    <property type="entry name" value="DNA_brk_join_enz"/>
</dbReference>
<dbReference type="InterPro" id="IPR013762">
    <property type="entry name" value="Integrase-like_cat_sf"/>
</dbReference>
<dbReference type="CDD" id="cd00796">
    <property type="entry name" value="INT_Rci_Hp1_C"/>
    <property type="match status" value="1"/>
</dbReference>